<gene>
    <name evidence="2" type="ORF">ACFOEW_17335</name>
</gene>
<protein>
    <submittedName>
        <fullName evidence="2">FixH family protein</fullName>
    </submittedName>
</protein>
<keyword evidence="1" id="KW-0472">Membrane</keyword>
<dbReference type="RefSeq" id="WP_123323709.1">
    <property type="nucleotide sequence ID" value="NZ_JBHRSX010000095.1"/>
</dbReference>
<keyword evidence="1" id="KW-1133">Transmembrane helix</keyword>
<proteinExistence type="predicted"/>
<keyword evidence="3" id="KW-1185">Reference proteome</keyword>
<keyword evidence="1" id="KW-0812">Transmembrane</keyword>
<evidence type="ECO:0000313" key="3">
    <source>
        <dbReference type="Proteomes" id="UP001595477"/>
    </source>
</evidence>
<comment type="caution">
    <text evidence="2">The sequence shown here is derived from an EMBL/GenBank/DDBJ whole genome shotgun (WGS) entry which is preliminary data.</text>
</comment>
<reference evidence="3" key="1">
    <citation type="journal article" date="2019" name="Int. J. Syst. Evol. Microbiol.">
        <title>The Global Catalogue of Microorganisms (GCM) 10K type strain sequencing project: providing services to taxonomists for standard genome sequencing and annotation.</title>
        <authorList>
            <consortium name="The Broad Institute Genomics Platform"/>
            <consortium name="The Broad Institute Genome Sequencing Center for Infectious Disease"/>
            <person name="Wu L."/>
            <person name="Ma J."/>
        </authorList>
    </citation>
    <scope>NUCLEOTIDE SEQUENCE [LARGE SCALE GENOMIC DNA]</scope>
    <source>
        <strain evidence="3">KCTC 52449</strain>
    </source>
</reference>
<feature type="transmembrane region" description="Helical" evidence="1">
    <location>
        <begin position="12"/>
        <end position="33"/>
    </location>
</feature>
<organism evidence="2 3">
    <name type="scientific">Alteromonas oceani</name>
    <dbReference type="NCBI Taxonomy" id="2071609"/>
    <lineage>
        <taxon>Bacteria</taxon>
        <taxon>Pseudomonadati</taxon>
        <taxon>Pseudomonadota</taxon>
        <taxon>Gammaproteobacteria</taxon>
        <taxon>Alteromonadales</taxon>
        <taxon>Alteromonadaceae</taxon>
        <taxon>Alteromonas/Salinimonas group</taxon>
        <taxon>Alteromonas</taxon>
    </lineage>
</organism>
<evidence type="ECO:0000256" key="1">
    <source>
        <dbReference type="SAM" id="Phobius"/>
    </source>
</evidence>
<dbReference type="Pfam" id="PF05751">
    <property type="entry name" value="FixH"/>
    <property type="match status" value="1"/>
</dbReference>
<sequence>MEKTDTKPWYKYFWPWFLIAVPVSSFVMAYFLVNFAANTEDSLVVDDYYKEGKAINASMAKVEEAQRLRIMTDLTVNDGQIALEFHSGIPSTGNALKLNFYHVTLQEKDFSLLLTRDAKGIYRGFTEQDTNGKWRVSLTPIDDSWKVQQEISLHRKDKIRFVP</sequence>
<dbReference type="InterPro" id="IPR008620">
    <property type="entry name" value="FixH"/>
</dbReference>
<dbReference type="EMBL" id="JBHRSX010000095">
    <property type="protein sequence ID" value="MFC3203576.1"/>
    <property type="molecule type" value="Genomic_DNA"/>
</dbReference>
<accession>A0ABV7K3I0</accession>
<dbReference type="Proteomes" id="UP001595477">
    <property type="component" value="Unassembled WGS sequence"/>
</dbReference>
<name>A0ABV7K3I0_9ALTE</name>
<evidence type="ECO:0000313" key="2">
    <source>
        <dbReference type="EMBL" id="MFC3203576.1"/>
    </source>
</evidence>